<evidence type="ECO:0000313" key="3">
    <source>
        <dbReference type="Proteomes" id="UP000236754"/>
    </source>
</evidence>
<dbReference type="EMBL" id="FNVU01000004">
    <property type="protein sequence ID" value="SEG30061.1"/>
    <property type="molecule type" value="Genomic_DNA"/>
</dbReference>
<dbReference type="GO" id="GO:0016787">
    <property type="term" value="F:hydrolase activity"/>
    <property type="evidence" value="ECO:0007669"/>
    <property type="project" value="UniProtKB-KW"/>
</dbReference>
<dbReference type="SUPFAM" id="SSF56235">
    <property type="entry name" value="N-terminal nucleophile aminohydrolases (Ntn hydrolases)"/>
    <property type="match status" value="1"/>
</dbReference>
<keyword evidence="3" id="KW-1185">Reference proteome</keyword>
<dbReference type="InterPro" id="IPR047794">
    <property type="entry name" value="C45_proenzyme-like"/>
</dbReference>
<reference evidence="2 3" key="1">
    <citation type="submission" date="2016-10" db="EMBL/GenBank/DDBJ databases">
        <authorList>
            <person name="de Groot N.N."/>
        </authorList>
    </citation>
    <scope>NUCLEOTIDE SEQUENCE [LARGE SCALE GENOMIC DNA]</scope>
    <source>
        <strain evidence="2 3">CGMCC 4.2023</strain>
    </source>
</reference>
<gene>
    <name evidence="2" type="ORF">SAMN05216223_104254</name>
</gene>
<dbReference type="InterPro" id="IPR029055">
    <property type="entry name" value="Ntn_hydrolases_N"/>
</dbReference>
<dbReference type="InterPro" id="IPR005079">
    <property type="entry name" value="Peptidase_C45_hydrolase"/>
</dbReference>
<sequence length="327" mass="35542">MLERVVKTFKAVDAGDGLDGRWAARVREVAKESDPAVWLLEEARTPEGAARAKALFARHMPELVPVLERLAEQARDIPYGEALLTHAAIKPFFSGCTQTARPGRLLRNYDFPPDACEGTITRTHFLRPVIGTQEGVWGLLDGMNDAGLAVSLTFGGRFEYGTGLSILIALRYLLETCETVDEAVERLRHLPISIPQNVTLSDPHRAVSVQVGPDIPLTVDPGPGACAANHQLVAPVPPEQEANTRTLARLDAIRAAGPDTPVAAMLRPPLHRMEYDQGLGTLYTADYRAADGEVTYHWPAADPWGFSFGSFHEGERTVELVPAPATA</sequence>
<keyword evidence="2" id="KW-0378">Hydrolase</keyword>
<dbReference type="Pfam" id="PF03417">
    <property type="entry name" value="AAT"/>
    <property type="match status" value="1"/>
</dbReference>
<dbReference type="NCBIfam" id="NF040521">
    <property type="entry name" value="C45_proenzyme"/>
    <property type="match status" value="1"/>
</dbReference>
<organism evidence="2 3">
    <name type="scientific">Actinacidiphila yanglinensis</name>
    <dbReference type="NCBI Taxonomy" id="310779"/>
    <lineage>
        <taxon>Bacteria</taxon>
        <taxon>Bacillati</taxon>
        <taxon>Actinomycetota</taxon>
        <taxon>Actinomycetes</taxon>
        <taxon>Kitasatosporales</taxon>
        <taxon>Streptomycetaceae</taxon>
        <taxon>Actinacidiphila</taxon>
    </lineage>
</organism>
<evidence type="ECO:0000313" key="2">
    <source>
        <dbReference type="EMBL" id="SEG30061.1"/>
    </source>
</evidence>
<dbReference type="Gene3D" id="3.60.60.10">
    <property type="entry name" value="Penicillin V Acylase, Chain A"/>
    <property type="match status" value="1"/>
</dbReference>
<name>A0A1H5Z153_9ACTN</name>
<evidence type="ECO:0000259" key="1">
    <source>
        <dbReference type="Pfam" id="PF03417"/>
    </source>
</evidence>
<proteinExistence type="predicted"/>
<dbReference type="Proteomes" id="UP000236754">
    <property type="component" value="Unassembled WGS sequence"/>
</dbReference>
<protein>
    <submittedName>
        <fullName evidence="2">Predicted choloylglycine hydrolase</fullName>
    </submittedName>
</protein>
<dbReference type="AlphaFoldDB" id="A0A1H5Z153"/>
<feature type="domain" description="Peptidase C45 hydrolase" evidence="1">
    <location>
        <begin position="105"/>
        <end position="296"/>
    </location>
</feature>
<accession>A0A1H5Z153</accession>